<dbReference type="CDD" id="cd07012">
    <property type="entry name" value="PBP2_Bug_TTT"/>
    <property type="match status" value="1"/>
</dbReference>
<name>A0ABP3LPM3_9BURK</name>
<sequence length="323" mass="33733">MRKVIALGLACAALHAGMLAHAQGYPEAGRTVRFVIGFPAGSSIDNVSRIVTDDIRARTGAVIVVENRAGALGALGVDAVARAAPDGYTMMPSSSATSSSGPFLSKAIQKHDALADFTQVARMVRFDVVVVTRAAGGHADARSLIAAGRAKPKSLATGYGSGTGQVASAAFSRAAGMEVLSVPYKGQPAAVTDLLGGRVDFVSSDLGAVLPQIGAHNLHAIALVSNKRSTILPDVPTAAELGLSGLDLTGWIGVAGPARLPAQVVQWWQEQLKLSLNKPEVKERLRGMGMETDFLAGDDFQRFVRAQYEEWGAQIRHAGIQAE</sequence>
<dbReference type="SUPFAM" id="SSF53850">
    <property type="entry name" value="Periplasmic binding protein-like II"/>
    <property type="match status" value="1"/>
</dbReference>
<feature type="chain" id="PRO_5045235528" evidence="2">
    <location>
        <begin position="23"/>
        <end position="323"/>
    </location>
</feature>
<dbReference type="RefSeq" id="WP_343927454.1">
    <property type="nucleotide sequence ID" value="NZ_BAAAEN010000006.1"/>
</dbReference>
<evidence type="ECO:0000313" key="4">
    <source>
        <dbReference type="Proteomes" id="UP001501706"/>
    </source>
</evidence>
<gene>
    <name evidence="3" type="ORF">GCM10009097_20220</name>
</gene>
<dbReference type="Gene3D" id="3.40.190.10">
    <property type="entry name" value="Periplasmic binding protein-like II"/>
    <property type="match status" value="1"/>
</dbReference>
<organism evidence="3 4">
    <name type="scientific">Pigmentiphaga daeguensis</name>
    <dbReference type="NCBI Taxonomy" id="414049"/>
    <lineage>
        <taxon>Bacteria</taxon>
        <taxon>Pseudomonadati</taxon>
        <taxon>Pseudomonadota</taxon>
        <taxon>Betaproteobacteria</taxon>
        <taxon>Burkholderiales</taxon>
        <taxon>Alcaligenaceae</taxon>
        <taxon>Pigmentiphaga</taxon>
    </lineage>
</organism>
<dbReference type="PIRSF" id="PIRSF017082">
    <property type="entry name" value="YflP"/>
    <property type="match status" value="1"/>
</dbReference>
<dbReference type="EMBL" id="BAAAEN010000006">
    <property type="protein sequence ID" value="GAA0503337.1"/>
    <property type="molecule type" value="Genomic_DNA"/>
</dbReference>
<keyword evidence="2" id="KW-0732">Signal</keyword>
<keyword evidence="4" id="KW-1185">Reference proteome</keyword>
<dbReference type="InterPro" id="IPR005064">
    <property type="entry name" value="BUG"/>
</dbReference>
<dbReference type="Gene3D" id="3.40.190.150">
    <property type="entry name" value="Bordetella uptake gene, domain 1"/>
    <property type="match status" value="1"/>
</dbReference>
<evidence type="ECO:0000313" key="3">
    <source>
        <dbReference type="EMBL" id="GAA0503337.1"/>
    </source>
</evidence>
<comment type="similarity">
    <text evidence="1">Belongs to the UPF0065 (bug) family.</text>
</comment>
<reference evidence="4" key="1">
    <citation type="journal article" date="2019" name="Int. J. Syst. Evol. Microbiol.">
        <title>The Global Catalogue of Microorganisms (GCM) 10K type strain sequencing project: providing services to taxonomists for standard genome sequencing and annotation.</title>
        <authorList>
            <consortium name="The Broad Institute Genomics Platform"/>
            <consortium name="The Broad Institute Genome Sequencing Center for Infectious Disease"/>
            <person name="Wu L."/>
            <person name="Ma J."/>
        </authorList>
    </citation>
    <scope>NUCLEOTIDE SEQUENCE [LARGE SCALE GENOMIC DNA]</scope>
    <source>
        <strain evidence="4">JCM 14330</strain>
    </source>
</reference>
<evidence type="ECO:0000256" key="2">
    <source>
        <dbReference type="SAM" id="SignalP"/>
    </source>
</evidence>
<dbReference type="PANTHER" id="PTHR42928">
    <property type="entry name" value="TRICARBOXYLATE-BINDING PROTEIN"/>
    <property type="match status" value="1"/>
</dbReference>
<protein>
    <submittedName>
        <fullName evidence="3">Tripartite tricarboxylate transporter substrate binding protein</fullName>
    </submittedName>
</protein>
<dbReference type="PANTHER" id="PTHR42928:SF5">
    <property type="entry name" value="BLR1237 PROTEIN"/>
    <property type="match status" value="1"/>
</dbReference>
<accession>A0ABP3LPM3</accession>
<dbReference type="Proteomes" id="UP001501706">
    <property type="component" value="Unassembled WGS sequence"/>
</dbReference>
<comment type="caution">
    <text evidence="3">The sequence shown here is derived from an EMBL/GenBank/DDBJ whole genome shotgun (WGS) entry which is preliminary data.</text>
</comment>
<dbReference type="InterPro" id="IPR042100">
    <property type="entry name" value="Bug_dom1"/>
</dbReference>
<dbReference type="Pfam" id="PF03401">
    <property type="entry name" value="TctC"/>
    <property type="match status" value="1"/>
</dbReference>
<feature type="signal peptide" evidence="2">
    <location>
        <begin position="1"/>
        <end position="22"/>
    </location>
</feature>
<evidence type="ECO:0000256" key="1">
    <source>
        <dbReference type="ARBA" id="ARBA00006987"/>
    </source>
</evidence>
<proteinExistence type="inferred from homology"/>